<dbReference type="Proteomes" id="UP000064189">
    <property type="component" value="Unassembled WGS sequence"/>
</dbReference>
<dbReference type="Gene3D" id="3.30.1390.30">
    <property type="entry name" value="Penicillin-binding protein 2a, domain 3"/>
    <property type="match status" value="1"/>
</dbReference>
<feature type="domain" description="Penicillin-binding protein dimerisation" evidence="9">
    <location>
        <begin position="157"/>
        <end position="319"/>
    </location>
</feature>
<dbReference type="InterPro" id="IPR012338">
    <property type="entry name" value="Beta-lactam/transpept-like"/>
</dbReference>
<keyword evidence="5" id="KW-0472">Membrane</keyword>
<dbReference type="PANTHER" id="PTHR30627">
    <property type="entry name" value="PEPTIDOGLYCAN D,D-TRANSPEPTIDASE"/>
    <property type="match status" value="1"/>
</dbReference>
<dbReference type="PROSITE" id="PS51257">
    <property type="entry name" value="PROKAR_LIPOPROTEIN"/>
    <property type="match status" value="1"/>
</dbReference>
<comment type="caution">
    <text evidence="11">The sequence shown here is derived from an EMBL/GenBank/DDBJ whole genome shotgun (WGS) entry which is preliminary data.</text>
</comment>
<reference evidence="11 12" key="1">
    <citation type="submission" date="2015-11" db="EMBL/GenBank/DDBJ databases">
        <title>Genome Sequence of Bacillus simplex strain VanAntwerpen2.</title>
        <authorList>
            <person name="Couger M.B."/>
        </authorList>
    </citation>
    <scope>NUCLEOTIDE SEQUENCE [LARGE SCALE GENOMIC DNA]</scope>
    <source>
        <strain evidence="11 12">VanAntwerpen02</strain>
    </source>
</reference>
<evidence type="ECO:0000256" key="5">
    <source>
        <dbReference type="ARBA" id="ARBA00023136"/>
    </source>
</evidence>
<evidence type="ECO:0000259" key="9">
    <source>
        <dbReference type="Pfam" id="PF03717"/>
    </source>
</evidence>
<dbReference type="UniPathway" id="UPA00219"/>
<dbReference type="Gene3D" id="3.90.1310.10">
    <property type="entry name" value="Penicillin-binding protein 2a (Domain 2)"/>
    <property type="match status" value="1"/>
</dbReference>
<dbReference type="GO" id="GO:0046677">
    <property type="term" value="P:response to antibiotic"/>
    <property type="evidence" value="ECO:0007669"/>
    <property type="project" value="InterPro"/>
</dbReference>
<name>A0A120GQ71_9BACI</name>
<dbReference type="GO" id="GO:0071555">
    <property type="term" value="P:cell wall organization"/>
    <property type="evidence" value="ECO:0007669"/>
    <property type="project" value="TreeGrafter"/>
</dbReference>
<dbReference type="EC" id="3.4.16.4" evidence="4"/>
<evidence type="ECO:0000256" key="1">
    <source>
        <dbReference type="ARBA" id="ARBA00004370"/>
    </source>
</evidence>
<keyword evidence="7" id="KW-0732">Signal</keyword>
<dbReference type="PANTHER" id="PTHR30627:SF25">
    <property type="entry name" value="PENICILLIN-BINDING PROTEIN 3"/>
    <property type="match status" value="1"/>
</dbReference>
<dbReference type="InterPro" id="IPR032710">
    <property type="entry name" value="NTF2-like_dom_sf"/>
</dbReference>
<dbReference type="GO" id="GO:0016740">
    <property type="term" value="F:transferase activity"/>
    <property type="evidence" value="ECO:0007669"/>
    <property type="project" value="UniProtKB-KW"/>
</dbReference>
<evidence type="ECO:0000256" key="6">
    <source>
        <dbReference type="ARBA" id="ARBA00034000"/>
    </source>
</evidence>
<comment type="pathway">
    <text evidence="2">Cell wall biogenesis; peptidoglycan biosynthesis.</text>
</comment>
<dbReference type="SUPFAM" id="SSF56601">
    <property type="entry name" value="beta-lactamase/transpeptidase-like"/>
    <property type="match status" value="1"/>
</dbReference>
<dbReference type="GO" id="GO:0005886">
    <property type="term" value="C:plasma membrane"/>
    <property type="evidence" value="ECO:0007669"/>
    <property type="project" value="TreeGrafter"/>
</dbReference>
<dbReference type="GO" id="GO:0009002">
    <property type="term" value="F:serine-type D-Ala-D-Ala carboxypeptidase activity"/>
    <property type="evidence" value="ECO:0007669"/>
    <property type="project" value="UniProtKB-EC"/>
</dbReference>
<dbReference type="GO" id="GO:0009252">
    <property type="term" value="P:peptidoglycan biosynthetic process"/>
    <property type="evidence" value="ECO:0007669"/>
    <property type="project" value="UniProtKB-UniPathway"/>
</dbReference>
<comment type="subcellular location">
    <subcellularLocation>
        <location evidence="1">Membrane</location>
    </subcellularLocation>
</comment>
<evidence type="ECO:0000256" key="4">
    <source>
        <dbReference type="ARBA" id="ARBA00012448"/>
    </source>
</evidence>
<dbReference type="Pfam" id="PF00905">
    <property type="entry name" value="Transpeptidase"/>
    <property type="match status" value="1"/>
</dbReference>
<evidence type="ECO:0000313" key="12">
    <source>
        <dbReference type="Proteomes" id="UP000064189"/>
    </source>
</evidence>
<keyword evidence="12" id="KW-1185">Reference proteome</keyword>
<dbReference type="GO" id="GO:0008658">
    <property type="term" value="F:penicillin binding"/>
    <property type="evidence" value="ECO:0007669"/>
    <property type="project" value="InterPro"/>
</dbReference>
<dbReference type="EMBL" id="LNNH01000012">
    <property type="protein sequence ID" value="KWW20879.1"/>
    <property type="molecule type" value="Genomic_DNA"/>
</dbReference>
<dbReference type="Pfam" id="PF03717">
    <property type="entry name" value="PBP_dimer"/>
    <property type="match status" value="1"/>
</dbReference>
<evidence type="ECO:0000256" key="7">
    <source>
        <dbReference type="SAM" id="SignalP"/>
    </source>
</evidence>
<protein>
    <recommendedName>
        <fullName evidence="4">serine-type D-Ala-D-Ala carboxypeptidase</fullName>
        <ecNumber evidence="4">3.4.16.4</ecNumber>
    </recommendedName>
</protein>
<evidence type="ECO:0000259" key="10">
    <source>
        <dbReference type="Pfam" id="PF05223"/>
    </source>
</evidence>
<dbReference type="GO" id="GO:0071972">
    <property type="term" value="F:peptidoglycan L,D-transpeptidase activity"/>
    <property type="evidence" value="ECO:0007669"/>
    <property type="project" value="TreeGrafter"/>
</dbReference>
<dbReference type="SUPFAM" id="SSF54427">
    <property type="entry name" value="NTF2-like"/>
    <property type="match status" value="1"/>
</dbReference>
<feature type="chain" id="PRO_5038785259" description="serine-type D-Ala-D-Ala carboxypeptidase" evidence="7">
    <location>
        <begin position="20"/>
        <end position="668"/>
    </location>
</feature>
<gene>
    <name evidence="11" type="ORF">AS888_14690</name>
</gene>
<dbReference type="AlphaFoldDB" id="A0A120GQ71"/>
<dbReference type="InterPro" id="IPR050515">
    <property type="entry name" value="Beta-lactam/transpept"/>
</dbReference>
<dbReference type="InterPro" id="IPR036138">
    <property type="entry name" value="PBP_dimer_sf"/>
</dbReference>
<evidence type="ECO:0000313" key="11">
    <source>
        <dbReference type="EMBL" id="KWW20879.1"/>
    </source>
</evidence>
<dbReference type="Pfam" id="PF05223">
    <property type="entry name" value="MecA_N"/>
    <property type="match status" value="1"/>
</dbReference>
<dbReference type="Gene3D" id="3.40.710.10">
    <property type="entry name" value="DD-peptidase/beta-lactamase superfamily"/>
    <property type="match status" value="1"/>
</dbReference>
<feature type="domain" description="Penicillin-binding protein transpeptidase" evidence="8">
    <location>
        <begin position="355"/>
        <end position="655"/>
    </location>
</feature>
<comment type="similarity">
    <text evidence="3">Belongs to the transpeptidase family.</text>
</comment>
<evidence type="ECO:0000259" key="8">
    <source>
        <dbReference type="Pfam" id="PF00905"/>
    </source>
</evidence>
<sequence>MKKLALVSSLLLMSVLFLAGCSDEPSPEERFAAYTKLWNKQDFTKMYDYLSPETKKEISADEFAERYEKIYKGIEVDQLKVNYKQPKEEKKHKDGEEVNLAYTVDMSTLAGAVNSDHQATLIKGGEGDQENWYIKWDESYIFPQLKAGEKISVQTYPAIRGEIVDRNERGLAMNGAVSEVGIVPEKMTNETETVKKVAGMLNMSTDEIDKKLTQSWVKPGYFVPIKKMSSDDTAALEKLLAVPGVSVNNTEARIYPYKEATAHLIGYVGAASAEDLEKLQGKGYTASDDIGKRGLEEVLEGRLKGKPGGKIYIRTEAGEEKVIAEKPAEEGETITLTIDAELQKDIFKQYKNEAGSATALDPVTGETLALVSSPSFDPNKYIFGITKEEQKALEEDSRKPLLNRFSSTFAPGSTIKALTAAIALKNGVDPNEAIKIQGKTWAKSTWKDHSITRVSDPGVPIDMEKALIYSDNIYFAQRALGLGKEKFTSGLKAFGFDEPLNYDYPIKASSIGKIDSEGRLADAGYGQAQVQMSTLHLAMAYSAFLNEGNIMKPTLLTREKNETEIWKKNAVSAEQANAITKMLTQVVEHPKGSGHGINDLGIKIAAKTGTAEIKASKNSDGTENGWFVAMDTEDPELLMAWMIEDVKGRGGSHLVVDHMKPVLKKYLK</sequence>
<keyword evidence="11" id="KW-0808">Transferase</keyword>
<comment type="catalytic activity">
    <reaction evidence="6">
        <text>Preferential cleavage: (Ac)2-L-Lys-D-Ala-|-D-Ala. Also transpeptidation of peptidyl-alanyl moieties that are N-acyl substituents of D-alanine.</text>
        <dbReference type="EC" id="3.4.16.4"/>
    </reaction>
</comment>
<proteinExistence type="inferred from homology"/>
<dbReference type="InterPro" id="IPR007887">
    <property type="entry name" value="MecA_N"/>
</dbReference>
<dbReference type="Gene3D" id="3.10.450.100">
    <property type="entry name" value="NTF2-like, domain 1"/>
    <property type="match status" value="1"/>
</dbReference>
<dbReference type="SUPFAM" id="SSF56519">
    <property type="entry name" value="Penicillin binding protein dimerisation domain"/>
    <property type="match status" value="1"/>
</dbReference>
<dbReference type="InterPro" id="IPR001460">
    <property type="entry name" value="PCN-bd_Tpept"/>
</dbReference>
<accession>A0A120GQ71</accession>
<feature type="signal peptide" evidence="7">
    <location>
        <begin position="1"/>
        <end position="19"/>
    </location>
</feature>
<organism evidence="11 12">
    <name type="scientific">Peribacillus simplex</name>
    <dbReference type="NCBI Taxonomy" id="1478"/>
    <lineage>
        <taxon>Bacteria</taxon>
        <taxon>Bacillati</taxon>
        <taxon>Bacillota</taxon>
        <taxon>Bacilli</taxon>
        <taxon>Bacillales</taxon>
        <taxon>Bacillaceae</taxon>
        <taxon>Peribacillus</taxon>
    </lineage>
</organism>
<dbReference type="RefSeq" id="WP_061141237.1">
    <property type="nucleotide sequence ID" value="NZ_LNNH01000012.1"/>
</dbReference>
<evidence type="ECO:0000256" key="3">
    <source>
        <dbReference type="ARBA" id="ARBA00007171"/>
    </source>
</evidence>
<dbReference type="InterPro" id="IPR005311">
    <property type="entry name" value="PBP_dimer"/>
</dbReference>
<evidence type="ECO:0000256" key="2">
    <source>
        <dbReference type="ARBA" id="ARBA00004752"/>
    </source>
</evidence>
<feature type="domain" description="NTF2-like N-terminal transpeptidase" evidence="10">
    <location>
        <begin position="26"/>
        <end position="148"/>
    </location>
</feature>